<keyword evidence="2" id="KW-1185">Reference proteome</keyword>
<accession>A0ACB6RAN4</accession>
<proteinExistence type="predicted"/>
<protein>
    <submittedName>
        <fullName evidence="1">Uncharacterized protein</fullName>
    </submittedName>
</protein>
<gene>
    <name evidence="1" type="ORF">BDR25DRAFT_350775</name>
</gene>
<evidence type="ECO:0000313" key="1">
    <source>
        <dbReference type="EMBL" id="KAF2475400.1"/>
    </source>
</evidence>
<organism evidence="1 2">
    <name type="scientific">Lindgomyces ingoldianus</name>
    <dbReference type="NCBI Taxonomy" id="673940"/>
    <lineage>
        <taxon>Eukaryota</taxon>
        <taxon>Fungi</taxon>
        <taxon>Dikarya</taxon>
        <taxon>Ascomycota</taxon>
        <taxon>Pezizomycotina</taxon>
        <taxon>Dothideomycetes</taxon>
        <taxon>Pleosporomycetidae</taxon>
        <taxon>Pleosporales</taxon>
        <taxon>Lindgomycetaceae</taxon>
        <taxon>Lindgomyces</taxon>
    </lineage>
</organism>
<reference evidence="1" key="1">
    <citation type="journal article" date="2020" name="Stud. Mycol.">
        <title>101 Dothideomycetes genomes: a test case for predicting lifestyles and emergence of pathogens.</title>
        <authorList>
            <person name="Haridas S."/>
            <person name="Albert R."/>
            <person name="Binder M."/>
            <person name="Bloem J."/>
            <person name="Labutti K."/>
            <person name="Salamov A."/>
            <person name="Andreopoulos B."/>
            <person name="Baker S."/>
            <person name="Barry K."/>
            <person name="Bills G."/>
            <person name="Bluhm B."/>
            <person name="Cannon C."/>
            <person name="Castanera R."/>
            <person name="Culley D."/>
            <person name="Daum C."/>
            <person name="Ezra D."/>
            <person name="Gonzalez J."/>
            <person name="Henrissat B."/>
            <person name="Kuo A."/>
            <person name="Liang C."/>
            <person name="Lipzen A."/>
            <person name="Lutzoni F."/>
            <person name="Magnuson J."/>
            <person name="Mondo S."/>
            <person name="Nolan M."/>
            <person name="Ohm R."/>
            <person name="Pangilinan J."/>
            <person name="Park H.-J."/>
            <person name="Ramirez L."/>
            <person name="Alfaro M."/>
            <person name="Sun H."/>
            <person name="Tritt A."/>
            <person name="Yoshinaga Y."/>
            <person name="Zwiers L.-H."/>
            <person name="Turgeon B."/>
            <person name="Goodwin S."/>
            <person name="Spatafora J."/>
            <person name="Crous P."/>
            <person name="Grigoriev I."/>
        </authorList>
    </citation>
    <scope>NUCLEOTIDE SEQUENCE</scope>
    <source>
        <strain evidence="1">ATCC 200398</strain>
    </source>
</reference>
<dbReference type="Proteomes" id="UP000799755">
    <property type="component" value="Unassembled WGS sequence"/>
</dbReference>
<sequence length="80" mass="9162">MITNSLWLTCKAYILFYSQINCWLIIRTFLVVMAESIGSSVRQCAQRVSQKSIFMSEIFLIWSTCGPSWVQPVTLSFSSN</sequence>
<dbReference type="EMBL" id="MU003496">
    <property type="protein sequence ID" value="KAF2475400.1"/>
    <property type="molecule type" value="Genomic_DNA"/>
</dbReference>
<evidence type="ECO:0000313" key="2">
    <source>
        <dbReference type="Proteomes" id="UP000799755"/>
    </source>
</evidence>
<comment type="caution">
    <text evidence="1">The sequence shown here is derived from an EMBL/GenBank/DDBJ whole genome shotgun (WGS) entry which is preliminary data.</text>
</comment>
<name>A0ACB6RAN4_9PLEO</name>